<feature type="region of interest" description="Disordered" evidence="4">
    <location>
        <begin position="159"/>
        <end position="194"/>
    </location>
</feature>
<feature type="domain" description="Cytohesin Ubiquitin Protein Inducing" evidence="5">
    <location>
        <begin position="47"/>
        <end position="107"/>
    </location>
</feature>
<name>A0A7R9F1R9_9NEOP</name>
<dbReference type="PANTHER" id="PTHR46079">
    <property type="entry name" value="FERM DOMAIN-CONTAINING PROTEIN 4"/>
    <property type="match status" value="1"/>
</dbReference>
<feature type="compositionally biased region" description="Basic and acidic residues" evidence="4">
    <location>
        <begin position="181"/>
        <end position="194"/>
    </location>
</feature>
<accession>A0A7R9F1R9</accession>
<proteinExistence type="predicted"/>
<protein>
    <recommendedName>
        <fullName evidence="5">Cytohesin Ubiquitin Protein Inducing domain-containing protein</fullName>
    </recommendedName>
</protein>
<feature type="compositionally biased region" description="Polar residues" evidence="4">
    <location>
        <begin position="160"/>
        <end position="171"/>
    </location>
</feature>
<evidence type="ECO:0000256" key="1">
    <source>
        <dbReference type="ARBA" id="ARBA00004496"/>
    </source>
</evidence>
<dbReference type="GO" id="GO:0090162">
    <property type="term" value="P:establishment of epithelial cell polarity"/>
    <property type="evidence" value="ECO:0007669"/>
    <property type="project" value="InterPro"/>
</dbReference>
<dbReference type="EMBL" id="OD567280">
    <property type="protein sequence ID" value="CAD7445449.1"/>
    <property type="molecule type" value="Genomic_DNA"/>
</dbReference>
<sequence length="206" mass="23599">MAALQGIRPSVKRKKQKCRDVLVDRSEVEPGRDEVNWGPSHCECLLEKKDMVANLQARKEAIEVKLNDKIFELKLLCIQEAELTGILPPETPLEPGESPPVFRRREGMLANLELEYKIQHGIAEAALSLANEANTNKIVRRKHRLVYQQSQRHLTELETKLTSLRQGSIKSQQKQRKKPRPPLESDTTHSEEMFVPHMVQDDAIQL</sequence>
<dbReference type="Pfam" id="PF11819">
    <property type="entry name" value="CUPID"/>
    <property type="match status" value="1"/>
</dbReference>
<dbReference type="AlphaFoldDB" id="A0A7R9F1R9"/>
<evidence type="ECO:0000259" key="5">
    <source>
        <dbReference type="Pfam" id="PF11819"/>
    </source>
</evidence>
<gene>
    <name evidence="6" type="ORF">TBIB3V08_LOCUS7801</name>
</gene>
<keyword evidence="2" id="KW-0963">Cytoplasm</keyword>
<evidence type="ECO:0000313" key="6">
    <source>
        <dbReference type="EMBL" id="CAD7445449.1"/>
    </source>
</evidence>
<dbReference type="InterPro" id="IPR021774">
    <property type="entry name" value="CUPID"/>
</dbReference>
<evidence type="ECO:0000256" key="2">
    <source>
        <dbReference type="ARBA" id="ARBA00022490"/>
    </source>
</evidence>
<keyword evidence="3" id="KW-0175">Coiled coil</keyword>
<organism evidence="6">
    <name type="scientific">Timema bartmani</name>
    <dbReference type="NCBI Taxonomy" id="61472"/>
    <lineage>
        <taxon>Eukaryota</taxon>
        <taxon>Metazoa</taxon>
        <taxon>Ecdysozoa</taxon>
        <taxon>Arthropoda</taxon>
        <taxon>Hexapoda</taxon>
        <taxon>Insecta</taxon>
        <taxon>Pterygota</taxon>
        <taxon>Neoptera</taxon>
        <taxon>Polyneoptera</taxon>
        <taxon>Phasmatodea</taxon>
        <taxon>Timematodea</taxon>
        <taxon>Timematoidea</taxon>
        <taxon>Timematidae</taxon>
        <taxon>Timema</taxon>
    </lineage>
</organism>
<evidence type="ECO:0000256" key="3">
    <source>
        <dbReference type="ARBA" id="ARBA00023054"/>
    </source>
</evidence>
<comment type="subcellular location">
    <subcellularLocation>
        <location evidence="1">Cytoplasm</location>
    </subcellularLocation>
</comment>
<dbReference type="PANTHER" id="PTHR46079:SF2">
    <property type="entry name" value="FERM DOMAIN-CONTAINING PROTEIN"/>
    <property type="match status" value="1"/>
</dbReference>
<dbReference type="GO" id="GO:0005737">
    <property type="term" value="C:cytoplasm"/>
    <property type="evidence" value="ECO:0007669"/>
    <property type="project" value="UniProtKB-SubCell"/>
</dbReference>
<evidence type="ECO:0000256" key="4">
    <source>
        <dbReference type="SAM" id="MobiDB-lite"/>
    </source>
</evidence>
<reference evidence="6" key="1">
    <citation type="submission" date="2020-11" db="EMBL/GenBank/DDBJ databases">
        <authorList>
            <person name="Tran Van P."/>
        </authorList>
    </citation>
    <scope>NUCLEOTIDE SEQUENCE</scope>
</reference>
<dbReference type="InterPro" id="IPR047176">
    <property type="entry name" value="FRMD4A/B"/>
</dbReference>